<evidence type="ECO:0000313" key="9">
    <source>
        <dbReference type="EMBL" id="WPJ95513.1"/>
    </source>
</evidence>
<sequence>MKKLQHPLIPIGLSLLACGSIEAAATRIAFVDAFATARGNAFTATADNPSAVFYNAAGLTQLEGTQIQGNVFAISLGYEYSGATGSDDMDDTYQPVPSAFISHTFKDAPFALGFGMYAPFALGTDWGGDDTRFQLAGQTVPYEADLQYIKYHAVIAWQISDSLSLAGGLSFDDTTVDIKTNALQFDGDDQTMGYSLSILWQPSVKHSFGLNYQAKTDVTYQGKASGPAITLLTGGATNRANTKADLVYPESIVFGYSYRPNEHWNLEFNLDWTNWDHVDELIMDIDGNLGPSPTYTLNWKSTFICELGFTRYLDNGWHVSGGYTFVENAVPDTYFLPIVPDTDRHFLAVGVGRSYDHISWQITYQQAFASERTVSGNQTSDTIDGGYDLDSQAVAVSFKYSF</sequence>
<dbReference type="InterPro" id="IPR005017">
    <property type="entry name" value="OMPP1/FadL/TodX"/>
</dbReference>
<dbReference type="Gene3D" id="2.40.160.60">
    <property type="entry name" value="Outer membrane protein transport protein (OMPP1/FadL/TodX)"/>
    <property type="match status" value="1"/>
</dbReference>
<comment type="subcellular location">
    <subcellularLocation>
        <location evidence="1">Cell outer membrane</location>
        <topology evidence="1">Multi-pass membrane protein</topology>
    </subcellularLocation>
</comment>
<keyword evidence="5 8" id="KW-0732">Signal</keyword>
<dbReference type="RefSeq" id="WP_319832392.1">
    <property type="nucleotide sequence ID" value="NZ_CP138858.1"/>
</dbReference>
<feature type="signal peptide" evidence="8">
    <location>
        <begin position="1"/>
        <end position="23"/>
    </location>
</feature>
<dbReference type="SUPFAM" id="SSF56935">
    <property type="entry name" value="Porins"/>
    <property type="match status" value="1"/>
</dbReference>
<evidence type="ECO:0000313" key="10">
    <source>
        <dbReference type="Proteomes" id="UP001324993"/>
    </source>
</evidence>
<keyword evidence="6" id="KW-0472">Membrane</keyword>
<evidence type="ECO:0000256" key="6">
    <source>
        <dbReference type="ARBA" id="ARBA00023136"/>
    </source>
</evidence>
<accession>A0ABZ0RK84</accession>
<keyword evidence="4" id="KW-0812">Transmembrane</keyword>
<dbReference type="Proteomes" id="UP001324993">
    <property type="component" value="Chromosome"/>
</dbReference>
<protein>
    <submittedName>
        <fullName evidence="9">Outer membrane protein transport protein</fullName>
    </submittedName>
</protein>
<comment type="similarity">
    <text evidence="2">Belongs to the OmpP1/FadL family.</text>
</comment>
<organism evidence="9 10">
    <name type="scientific">Coraliomargarita algicola</name>
    <dbReference type="NCBI Taxonomy" id="3092156"/>
    <lineage>
        <taxon>Bacteria</taxon>
        <taxon>Pseudomonadati</taxon>
        <taxon>Verrucomicrobiota</taxon>
        <taxon>Opitutia</taxon>
        <taxon>Puniceicoccales</taxon>
        <taxon>Coraliomargaritaceae</taxon>
        <taxon>Coraliomargarita</taxon>
    </lineage>
</organism>
<dbReference type="PANTHER" id="PTHR35093">
    <property type="entry name" value="OUTER MEMBRANE PROTEIN NMB0088-RELATED"/>
    <property type="match status" value="1"/>
</dbReference>
<evidence type="ECO:0000256" key="8">
    <source>
        <dbReference type="SAM" id="SignalP"/>
    </source>
</evidence>
<keyword evidence="10" id="KW-1185">Reference proteome</keyword>
<gene>
    <name evidence="9" type="ORF">SH580_19025</name>
</gene>
<evidence type="ECO:0000256" key="4">
    <source>
        <dbReference type="ARBA" id="ARBA00022692"/>
    </source>
</evidence>
<dbReference type="EMBL" id="CP138858">
    <property type="protein sequence ID" value="WPJ95513.1"/>
    <property type="molecule type" value="Genomic_DNA"/>
</dbReference>
<reference evidence="9 10" key="1">
    <citation type="submission" date="2023-11" db="EMBL/GenBank/DDBJ databases">
        <title>Coraliomargarita sp. nov., isolated from marine algae.</title>
        <authorList>
            <person name="Lee J.K."/>
            <person name="Baek J.H."/>
            <person name="Kim J.M."/>
            <person name="Choi D.G."/>
            <person name="Jeon C.O."/>
        </authorList>
    </citation>
    <scope>NUCLEOTIDE SEQUENCE [LARGE SCALE GENOMIC DNA]</scope>
    <source>
        <strain evidence="9 10">J2-16</strain>
    </source>
</reference>
<evidence type="ECO:0000256" key="3">
    <source>
        <dbReference type="ARBA" id="ARBA00022452"/>
    </source>
</evidence>
<keyword evidence="7" id="KW-0998">Cell outer membrane</keyword>
<dbReference type="PROSITE" id="PS51257">
    <property type="entry name" value="PROKAR_LIPOPROTEIN"/>
    <property type="match status" value="1"/>
</dbReference>
<evidence type="ECO:0000256" key="5">
    <source>
        <dbReference type="ARBA" id="ARBA00022729"/>
    </source>
</evidence>
<dbReference type="Pfam" id="PF03349">
    <property type="entry name" value="Toluene_X"/>
    <property type="match status" value="1"/>
</dbReference>
<proteinExistence type="inferred from homology"/>
<evidence type="ECO:0000256" key="2">
    <source>
        <dbReference type="ARBA" id="ARBA00008163"/>
    </source>
</evidence>
<evidence type="ECO:0000256" key="1">
    <source>
        <dbReference type="ARBA" id="ARBA00004571"/>
    </source>
</evidence>
<evidence type="ECO:0000256" key="7">
    <source>
        <dbReference type="ARBA" id="ARBA00023237"/>
    </source>
</evidence>
<dbReference type="PANTHER" id="PTHR35093:SF8">
    <property type="entry name" value="OUTER MEMBRANE PROTEIN NMB0088-RELATED"/>
    <property type="match status" value="1"/>
</dbReference>
<keyword evidence="3" id="KW-1134">Transmembrane beta strand</keyword>
<name>A0ABZ0RK84_9BACT</name>
<feature type="chain" id="PRO_5047156533" evidence="8">
    <location>
        <begin position="24"/>
        <end position="402"/>
    </location>
</feature>